<dbReference type="Gene3D" id="3.40.50.11220">
    <property type="match status" value="1"/>
</dbReference>
<dbReference type="InterPro" id="IPR021744">
    <property type="entry name" value="CbiG_N"/>
</dbReference>
<feature type="domain" description="Cobalamin synthesis G N-terminal" evidence="2">
    <location>
        <begin position="62"/>
        <end position="137"/>
    </location>
</feature>
<dbReference type="InterPro" id="IPR038029">
    <property type="entry name" value="GbiG_N_sf"/>
</dbReference>
<accession>A0A9D2D8X8</accession>
<dbReference type="AlphaFoldDB" id="A0A9D2D8X8"/>
<dbReference type="GO" id="GO:0009236">
    <property type="term" value="P:cobalamin biosynthetic process"/>
    <property type="evidence" value="ECO:0007669"/>
    <property type="project" value="InterPro"/>
</dbReference>
<dbReference type="InterPro" id="IPR002750">
    <property type="entry name" value="CobE/GbiG_C"/>
</dbReference>
<dbReference type="PANTHER" id="PTHR37477:SF1">
    <property type="entry name" value="COBALT-PRECORRIN-5A HYDROLASE"/>
    <property type="match status" value="1"/>
</dbReference>
<dbReference type="Pfam" id="PF11760">
    <property type="entry name" value="CbiG_N"/>
    <property type="match status" value="1"/>
</dbReference>
<dbReference type="Pfam" id="PF11761">
    <property type="entry name" value="CbiG_mid"/>
    <property type="match status" value="1"/>
</dbReference>
<sequence length="357" mass="38888">MAETDRRIRVFSFTRTGTGLNEKICGVLRRCGKECAGYAVKKYAEGEIAPLPDDIRTFAGEDWGRYDLIFIGAAGIAVRYIAPWVKDKFTDPAVLVMDEKGQYVIPLLSGHVGGAVRLAGMLAAETGGEAVVTTATDVQGKFAVDVFAQKSGLCLTDRNEARAISAAVLEGEKTALCLEYPECRIKGEIPEEIHLCETWEEAAGYSHRILVADTRRMPEEGTLILRPKNVVAGIGCRRGISEEVLESGVIRALAENGLAMEQVQALASIDLKKDEPALLALAEKYRIPFTVYPAEELEKIREVTSRSEFVERTAGVDNVCERAALTCGRGGKLIQGKRIGESMTSALVRMPVTLDFT</sequence>
<dbReference type="Pfam" id="PF01890">
    <property type="entry name" value="CbiG_C"/>
    <property type="match status" value="1"/>
</dbReference>
<reference evidence="4" key="1">
    <citation type="journal article" date="2021" name="PeerJ">
        <title>Extensive microbial diversity within the chicken gut microbiome revealed by metagenomics and culture.</title>
        <authorList>
            <person name="Gilroy R."/>
            <person name="Ravi A."/>
            <person name="Getino M."/>
            <person name="Pursley I."/>
            <person name="Horton D.L."/>
            <person name="Alikhan N.F."/>
            <person name="Baker D."/>
            <person name="Gharbi K."/>
            <person name="Hall N."/>
            <person name="Watson M."/>
            <person name="Adriaenssens E.M."/>
            <person name="Foster-Nyarko E."/>
            <person name="Jarju S."/>
            <person name="Secka A."/>
            <person name="Antonio M."/>
            <person name="Oren A."/>
            <person name="Chaudhuri R.R."/>
            <person name="La Ragione R."/>
            <person name="Hildebrand F."/>
            <person name="Pallen M.J."/>
        </authorList>
    </citation>
    <scope>NUCLEOTIDE SEQUENCE</scope>
    <source>
        <strain evidence="4">ChiGjej1B1-13045</strain>
    </source>
</reference>
<feature type="domain" description="Cobalamin biosynthesis central region" evidence="3">
    <location>
        <begin position="142"/>
        <end position="227"/>
    </location>
</feature>
<dbReference type="PANTHER" id="PTHR37477">
    <property type="entry name" value="COBALT-PRECORRIN-5A HYDROLASE"/>
    <property type="match status" value="1"/>
</dbReference>
<feature type="domain" description="CobE/GbiG C-terminal" evidence="1">
    <location>
        <begin position="230"/>
        <end position="347"/>
    </location>
</feature>
<comment type="caution">
    <text evidence="4">The sequence shown here is derived from an EMBL/GenBank/DDBJ whole genome shotgun (WGS) entry which is preliminary data.</text>
</comment>
<dbReference type="EMBL" id="DXCD01000053">
    <property type="protein sequence ID" value="HIZ12680.1"/>
    <property type="molecule type" value="Genomic_DNA"/>
</dbReference>
<dbReference type="SUPFAM" id="SSF159664">
    <property type="entry name" value="CobE/GbiG C-terminal domain-like"/>
    <property type="match status" value="1"/>
</dbReference>
<proteinExistence type="predicted"/>
<dbReference type="InterPro" id="IPR052553">
    <property type="entry name" value="CbiG_hydrolase"/>
</dbReference>
<name>A0A9D2D8X8_9FIRM</name>
<evidence type="ECO:0000313" key="5">
    <source>
        <dbReference type="Proteomes" id="UP000824017"/>
    </source>
</evidence>
<evidence type="ECO:0000259" key="1">
    <source>
        <dbReference type="Pfam" id="PF01890"/>
    </source>
</evidence>
<evidence type="ECO:0000259" key="2">
    <source>
        <dbReference type="Pfam" id="PF11760"/>
    </source>
</evidence>
<dbReference type="InterPro" id="IPR036518">
    <property type="entry name" value="CobE/GbiG_C_sf"/>
</dbReference>
<evidence type="ECO:0000259" key="3">
    <source>
        <dbReference type="Pfam" id="PF11761"/>
    </source>
</evidence>
<gene>
    <name evidence="4" type="ORF">H9817_01960</name>
</gene>
<dbReference type="InterPro" id="IPR021745">
    <property type="entry name" value="CbiG_mid"/>
</dbReference>
<dbReference type="Gene3D" id="3.30.420.180">
    <property type="entry name" value="CobE/GbiG C-terminal domain"/>
    <property type="match status" value="1"/>
</dbReference>
<dbReference type="Proteomes" id="UP000824017">
    <property type="component" value="Unassembled WGS sequence"/>
</dbReference>
<organism evidence="4 5">
    <name type="scientific">Candidatus Mediterraneibacter stercorigallinarum</name>
    <dbReference type="NCBI Taxonomy" id="2838686"/>
    <lineage>
        <taxon>Bacteria</taxon>
        <taxon>Bacillati</taxon>
        <taxon>Bacillota</taxon>
        <taxon>Clostridia</taxon>
        <taxon>Lachnospirales</taxon>
        <taxon>Lachnospiraceae</taxon>
        <taxon>Mediterraneibacter</taxon>
    </lineage>
</organism>
<reference evidence="4" key="2">
    <citation type="submission" date="2021-04" db="EMBL/GenBank/DDBJ databases">
        <authorList>
            <person name="Gilroy R."/>
        </authorList>
    </citation>
    <scope>NUCLEOTIDE SEQUENCE</scope>
    <source>
        <strain evidence="4">ChiGjej1B1-13045</strain>
    </source>
</reference>
<protein>
    <submittedName>
        <fullName evidence="4">Cobalamin biosynthesis protein</fullName>
    </submittedName>
</protein>
<evidence type="ECO:0000313" key="4">
    <source>
        <dbReference type="EMBL" id="HIZ12680.1"/>
    </source>
</evidence>
<dbReference type="SUPFAM" id="SSF159672">
    <property type="entry name" value="CbiG N-terminal domain-like"/>
    <property type="match status" value="1"/>
</dbReference>